<evidence type="ECO:0000256" key="2">
    <source>
        <dbReference type="ARBA" id="ARBA00006020"/>
    </source>
</evidence>
<evidence type="ECO:0000256" key="5">
    <source>
        <dbReference type="ARBA" id="ARBA00023186"/>
    </source>
</evidence>
<dbReference type="GO" id="GO:0005759">
    <property type="term" value="C:mitochondrial matrix"/>
    <property type="evidence" value="ECO:0007669"/>
    <property type="project" value="UniProtKB-SubCell"/>
</dbReference>
<keyword evidence="3" id="KW-0809">Transit peptide</keyword>
<dbReference type="Pfam" id="PF13233">
    <property type="entry name" value="Complex1_LYR_2"/>
    <property type="match status" value="1"/>
</dbReference>
<organism evidence="7 8">
    <name type="scientific">Elysia crispata</name>
    <name type="common">lettuce slug</name>
    <dbReference type="NCBI Taxonomy" id="231223"/>
    <lineage>
        <taxon>Eukaryota</taxon>
        <taxon>Metazoa</taxon>
        <taxon>Spiralia</taxon>
        <taxon>Lophotrochozoa</taxon>
        <taxon>Mollusca</taxon>
        <taxon>Gastropoda</taxon>
        <taxon>Heterobranchia</taxon>
        <taxon>Euthyneura</taxon>
        <taxon>Panpulmonata</taxon>
        <taxon>Sacoglossa</taxon>
        <taxon>Placobranchoidea</taxon>
        <taxon>Plakobranchidae</taxon>
        <taxon>Elysia</taxon>
    </lineage>
</organism>
<sequence>MSTEYIGGKNTERNLTCNITGNTMTAQTSHLMRVRALYKGILKLHRGLPLQMKALGDNYVKEEFRAHKAAEPAEVAVFMQEWTKYYITLAKQLSQRKQRQEVGQNLSPEILDNFSEEQLGQLHELFKETTLSETTTKNENKPRS</sequence>
<comment type="caution">
    <text evidence="7">The sequence shown here is derived from an EMBL/GenBank/DDBJ whole genome shotgun (WGS) entry which is preliminary data.</text>
</comment>
<evidence type="ECO:0000313" key="7">
    <source>
        <dbReference type="EMBL" id="KAK3794416.1"/>
    </source>
</evidence>
<evidence type="ECO:0000256" key="3">
    <source>
        <dbReference type="ARBA" id="ARBA00022946"/>
    </source>
</evidence>
<accession>A0AAE1E4Y8</accession>
<comment type="subcellular location">
    <subcellularLocation>
        <location evidence="1 6">Mitochondrion matrix</location>
    </subcellularLocation>
</comment>
<dbReference type="GO" id="GO:0006105">
    <property type="term" value="P:succinate metabolic process"/>
    <property type="evidence" value="ECO:0007669"/>
    <property type="project" value="TreeGrafter"/>
</dbReference>
<gene>
    <name evidence="7" type="ORF">RRG08_014490</name>
</gene>
<dbReference type="InterPro" id="IPR008381">
    <property type="entry name" value="SDHAF3/Sdh7"/>
</dbReference>
<reference evidence="7" key="1">
    <citation type="journal article" date="2023" name="G3 (Bethesda)">
        <title>A reference genome for the long-term kleptoplast-retaining sea slug Elysia crispata morphotype clarki.</title>
        <authorList>
            <person name="Eastman K.E."/>
            <person name="Pendleton A.L."/>
            <person name="Shaikh M.A."/>
            <person name="Suttiyut T."/>
            <person name="Ogas R."/>
            <person name="Tomko P."/>
            <person name="Gavelis G."/>
            <person name="Widhalm J.R."/>
            <person name="Wisecaver J.H."/>
        </authorList>
    </citation>
    <scope>NUCLEOTIDE SEQUENCE</scope>
    <source>
        <strain evidence="7">ECLA1</strain>
    </source>
</reference>
<dbReference type="GO" id="GO:0005758">
    <property type="term" value="C:mitochondrial intermembrane space"/>
    <property type="evidence" value="ECO:0007669"/>
    <property type="project" value="TreeGrafter"/>
</dbReference>
<keyword evidence="8" id="KW-1185">Reference proteome</keyword>
<keyword evidence="5 6" id="KW-0143">Chaperone</keyword>
<evidence type="ECO:0000256" key="4">
    <source>
        <dbReference type="ARBA" id="ARBA00023128"/>
    </source>
</evidence>
<name>A0AAE1E4Y8_9GAST</name>
<protein>
    <recommendedName>
        <fullName evidence="6">Succinate dehydrogenase assembly factor 3</fullName>
        <shortName evidence="6">SDH assembly factor 3</shortName>
        <shortName evidence="6">SDHAF3</shortName>
    </recommendedName>
</protein>
<evidence type="ECO:0000256" key="1">
    <source>
        <dbReference type="ARBA" id="ARBA00004305"/>
    </source>
</evidence>
<comment type="function">
    <text evidence="6">Plays an essential role in the assembly of succinate dehydrogenase (SDH), an enzyme complex (also referred to as respiratory complex II) that is a component of both the tricarboxylic acid (TCA) cycle and the mitochondrial electron transport chain, and which couples the oxidation of succinate to fumarate with the reduction of ubiquinone (coenzyme Q) to ubiquinol. Promotes maturation of the iron-sulfur protein subunit of the SDH catalytic dimer, protecting it from the deleterious effects of oxidants. May act together with SDHAF1.</text>
</comment>
<keyword evidence="4 6" id="KW-0496">Mitochondrion</keyword>
<evidence type="ECO:0000313" key="8">
    <source>
        <dbReference type="Proteomes" id="UP001283361"/>
    </source>
</evidence>
<dbReference type="PANTHER" id="PTHR13137:SF6">
    <property type="entry name" value="SUCCINATE DEHYDROGENASE ASSEMBLY FACTOR 3, MITOCHONDRIAL"/>
    <property type="match status" value="1"/>
</dbReference>
<dbReference type="CDD" id="cd20270">
    <property type="entry name" value="Complex1_LYR_SDHAF3_LYRM10"/>
    <property type="match status" value="1"/>
</dbReference>
<dbReference type="PANTHER" id="PTHR13137">
    <property type="entry name" value="DC11 ACN9 HOMOLOG"/>
    <property type="match status" value="1"/>
</dbReference>
<dbReference type="EMBL" id="JAWDGP010001118">
    <property type="protein sequence ID" value="KAK3794416.1"/>
    <property type="molecule type" value="Genomic_DNA"/>
</dbReference>
<dbReference type="GO" id="GO:0034553">
    <property type="term" value="P:mitochondrial respiratory chain complex II assembly"/>
    <property type="evidence" value="ECO:0007669"/>
    <property type="project" value="UniProtKB-UniRule"/>
</dbReference>
<comment type="subunit">
    <text evidence="6">Interacts with the iron-sulfur protein subunit within the SDH catalytic dimer.</text>
</comment>
<dbReference type="AlphaFoldDB" id="A0AAE1E4Y8"/>
<dbReference type="Proteomes" id="UP001283361">
    <property type="component" value="Unassembled WGS sequence"/>
</dbReference>
<proteinExistence type="inferred from homology"/>
<evidence type="ECO:0000256" key="6">
    <source>
        <dbReference type="RuleBase" id="RU368039"/>
    </source>
</evidence>
<comment type="similarity">
    <text evidence="2 6">Belongs to the complex I LYR family. SDHAF3 subfamily.</text>
</comment>